<organism evidence="4 5">
    <name type="scientific">Pelomonas cellulosilytica</name>
    <dbReference type="NCBI Taxonomy" id="2906762"/>
    <lineage>
        <taxon>Bacteria</taxon>
        <taxon>Pseudomonadati</taxon>
        <taxon>Pseudomonadota</taxon>
        <taxon>Betaproteobacteria</taxon>
        <taxon>Burkholderiales</taxon>
        <taxon>Sphaerotilaceae</taxon>
        <taxon>Roseateles</taxon>
    </lineage>
</organism>
<dbReference type="PANTHER" id="PTHR33393:SF13">
    <property type="entry name" value="PGA BIOSYNTHESIS PROTEIN CAPA"/>
    <property type="match status" value="1"/>
</dbReference>
<reference evidence="4 5" key="1">
    <citation type="submission" date="2021-12" db="EMBL/GenBank/DDBJ databases">
        <title>Genome seq of P8.</title>
        <authorList>
            <person name="Seo T."/>
        </authorList>
    </citation>
    <scope>NUCLEOTIDE SEQUENCE [LARGE SCALE GENOMIC DNA]</scope>
    <source>
        <strain evidence="4 5">P8</strain>
    </source>
</reference>
<accession>A0ABS8XZF4</accession>
<dbReference type="RefSeq" id="WP_233373768.1">
    <property type="nucleotide sequence ID" value="NZ_JAJTWU010000008.1"/>
</dbReference>
<evidence type="ECO:0000259" key="3">
    <source>
        <dbReference type="SMART" id="SM00854"/>
    </source>
</evidence>
<name>A0ABS8XZF4_9BURK</name>
<keyword evidence="5" id="KW-1185">Reference proteome</keyword>
<gene>
    <name evidence="4" type="ORF">LXT13_19980</name>
</gene>
<feature type="chain" id="PRO_5046819564" evidence="2">
    <location>
        <begin position="24"/>
        <end position="446"/>
    </location>
</feature>
<evidence type="ECO:0000313" key="5">
    <source>
        <dbReference type="Proteomes" id="UP001200741"/>
    </source>
</evidence>
<evidence type="ECO:0000313" key="4">
    <source>
        <dbReference type="EMBL" id="MCE4556683.1"/>
    </source>
</evidence>
<dbReference type="SMART" id="SM00854">
    <property type="entry name" value="PGA_cap"/>
    <property type="match status" value="1"/>
</dbReference>
<dbReference type="InterPro" id="IPR052169">
    <property type="entry name" value="CW_Biosynth-Accessory"/>
</dbReference>
<dbReference type="InterPro" id="IPR019079">
    <property type="entry name" value="Capsule_synth_CapA"/>
</dbReference>
<dbReference type="EMBL" id="JAJTWU010000008">
    <property type="protein sequence ID" value="MCE4556683.1"/>
    <property type="molecule type" value="Genomic_DNA"/>
</dbReference>
<comment type="caution">
    <text evidence="4">The sequence shown here is derived from an EMBL/GenBank/DDBJ whole genome shotgun (WGS) entry which is preliminary data.</text>
</comment>
<dbReference type="Gene3D" id="3.60.21.10">
    <property type="match status" value="1"/>
</dbReference>
<feature type="domain" description="Capsule synthesis protein CapA" evidence="3">
    <location>
        <begin position="140"/>
        <end position="375"/>
    </location>
</feature>
<protein>
    <submittedName>
        <fullName evidence="4">CapA family protein</fullName>
    </submittedName>
</protein>
<dbReference type="CDD" id="cd07381">
    <property type="entry name" value="MPP_CapA"/>
    <property type="match status" value="1"/>
</dbReference>
<keyword evidence="2" id="KW-0732">Signal</keyword>
<evidence type="ECO:0000256" key="1">
    <source>
        <dbReference type="ARBA" id="ARBA00005662"/>
    </source>
</evidence>
<evidence type="ECO:0000256" key="2">
    <source>
        <dbReference type="SAM" id="SignalP"/>
    </source>
</evidence>
<dbReference type="Pfam" id="PF09587">
    <property type="entry name" value="PGA_cap"/>
    <property type="match status" value="1"/>
</dbReference>
<comment type="similarity">
    <text evidence="1">Belongs to the CapA family.</text>
</comment>
<dbReference type="Proteomes" id="UP001200741">
    <property type="component" value="Unassembled WGS sequence"/>
</dbReference>
<proteinExistence type="inferred from homology"/>
<sequence length="446" mass="48508">MRGVTRAAGLVLAGSLGAAQAQAAPLLRCELVQGGSRTTVEARPVADPYTVARVPLGRFGFRAMWVDDGTQPAYIRLATYAGDALVHQATVQVPAAGSTLPADGLQRVYAPGLGQELSYRCEVRDDAVTRTSSPPARDVSLAFVGDVLLDDTPGRVIREGRDPFEPFAPWLALADVRVANLECVVATGGRAEPVKPFTFRAHPRVLPVLARHVDVVGLANNHSGDFGPDAFAEMLDRLRRQGLRHFGGGSTLAQAHAPLIVERGGLRIALLGYNEFMPRHFEADVDRPGIAWSEDEQVWLDIQRARRVADVVIPVMHWGQEHEPLANDRQRSLARHMIDAGADAVVGGHPHLTQDVEVYRGRPIVYSLGNFVFDGFKDDDNNTAWLLQLDVDAQGVKGFHVVSGHIDREGVPHPRPTQEAPCWQRGQVQPSMCRPAALLQAARAPD</sequence>
<feature type="signal peptide" evidence="2">
    <location>
        <begin position="1"/>
        <end position="23"/>
    </location>
</feature>
<dbReference type="PANTHER" id="PTHR33393">
    <property type="entry name" value="POLYGLUTAMINE SYNTHESIS ACCESSORY PROTEIN RV0574C-RELATED"/>
    <property type="match status" value="1"/>
</dbReference>
<dbReference type="SUPFAM" id="SSF56300">
    <property type="entry name" value="Metallo-dependent phosphatases"/>
    <property type="match status" value="1"/>
</dbReference>
<dbReference type="InterPro" id="IPR029052">
    <property type="entry name" value="Metallo-depent_PP-like"/>
</dbReference>